<dbReference type="Proteomes" id="UP000019148">
    <property type="component" value="Unassembled WGS sequence"/>
</dbReference>
<protein>
    <submittedName>
        <fullName evidence="1">Uncharacterized protein</fullName>
    </submittedName>
</protein>
<comment type="caution">
    <text evidence="1">The sequence shown here is derived from an EMBL/GenBank/DDBJ whole genome shotgun (WGS) entry which is preliminary data.</text>
</comment>
<sequence>MFLLENLKRELKYKIANITNIKVLGGLICCIIINL</sequence>
<accession>W6TK54</accession>
<organism evidence="1 2">
    <name type="scientific">Borrelia duttonii CR2A</name>
    <dbReference type="NCBI Taxonomy" id="1432657"/>
    <lineage>
        <taxon>Bacteria</taxon>
        <taxon>Pseudomonadati</taxon>
        <taxon>Spirochaetota</taxon>
        <taxon>Spirochaetia</taxon>
        <taxon>Spirochaetales</taxon>
        <taxon>Borreliaceae</taxon>
        <taxon>Borrelia</taxon>
    </lineage>
</organism>
<proteinExistence type="predicted"/>
<dbReference type="EMBL" id="AZIT01000026">
    <property type="protein sequence ID" value="ETZ17599.1"/>
    <property type="molecule type" value="Genomic_DNA"/>
</dbReference>
<evidence type="ECO:0000313" key="2">
    <source>
        <dbReference type="Proteomes" id="UP000019148"/>
    </source>
</evidence>
<reference evidence="1 2" key="1">
    <citation type="submission" date="2013-12" db="EMBL/GenBank/DDBJ databases">
        <title>Comparative genomics of relapsing fever spirochetes.</title>
        <authorList>
            <person name="Schwan T.G."/>
            <person name="Raffel S.J."/>
            <person name="Porcella S.F."/>
        </authorList>
    </citation>
    <scope>NUCLEOTIDE SEQUENCE [LARGE SCALE GENOMIC DNA]</scope>
    <source>
        <strain evidence="1 2">CR2A</strain>
    </source>
</reference>
<evidence type="ECO:0000313" key="1">
    <source>
        <dbReference type="EMBL" id="ETZ17599.1"/>
    </source>
</evidence>
<dbReference type="AlphaFoldDB" id="W6TK54"/>
<name>W6TK54_9SPIR</name>
<gene>
    <name evidence="1" type="ORF">BDCR2A_01485</name>
</gene>